<keyword evidence="1" id="KW-0472">Membrane</keyword>
<evidence type="ECO:0000256" key="1">
    <source>
        <dbReference type="SAM" id="Phobius"/>
    </source>
</evidence>
<gene>
    <name evidence="2" type="ORF">K470DRAFT_258216</name>
</gene>
<dbReference type="AlphaFoldDB" id="A0A6A7BZX2"/>
<evidence type="ECO:0000313" key="2">
    <source>
        <dbReference type="EMBL" id="KAF2860048.1"/>
    </source>
</evidence>
<dbReference type="Proteomes" id="UP000799421">
    <property type="component" value="Unassembled WGS sequence"/>
</dbReference>
<keyword evidence="1" id="KW-0812">Transmembrane</keyword>
<reference evidence="2" key="1">
    <citation type="journal article" date="2020" name="Stud. Mycol.">
        <title>101 Dothideomycetes genomes: a test case for predicting lifestyles and emergence of pathogens.</title>
        <authorList>
            <person name="Haridas S."/>
            <person name="Albert R."/>
            <person name="Binder M."/>
            <person name="Bloem J."/>
            <person name="Labutti K."/>
            <person name="Salamov A."/>
            <person name="Andreopoulos B."/>
            <person name="Baker S."/>
            <person name="Barry K."/>
            <person name="Bills G."/>
            <person name="Bluhm B."/>
            <person name="Cannon C."/>
            <person name="Castanera R."/>
            <person name="Culley D."/>
            <person name="Daum C."/>
            <person name="Ezra D."/>
            <person name="Gonzalez J."/>
            <person name="Henrissat B."/>
            <person name="Kuo A."/>
            <person name="Liang C."/>
            <person name="Lipzen A."/>
            <person name="Lutzoni F."/>
            <person name="Magnuson J."/>
            <person name="Mondo S."/>
            <person name="Nolan M."/>
            <person name="Ohm R."/>
            <person name="Pangilinan J."/>
            <person name="Park H.-J."/>
            <person name="Ramirez L."/>
            <person name="Alfaro M."/>
            <person name="Sun H."/>
            <person name="Tritt A."/>
            <person name="Yoshinaga Y."/>
            <person name="Zwiers L.-H."/>
            <person name="Turgeon B."/>
            <person name="Goodwin S."/>
            <person name="Spatafora J."/>
            <person name="Crous P."/>
            <person name="Grigoriev I."/>
        </authorList>
    </citation>
    <scope>NUCLEOTIDE SEQUENCE</scope>
    <source>
        <strain evidence="2">CBS 480.64</strain>
    </source>
</reference>
<accession>A0A6A7BZX2</accession>
<name>A0A6A7BZX2_9PEZI</name>
<keyword evidence="1" id="KW-1133">Transmembrane helix</keyword>
<evidence type="ECO:0000313" key="3">
    <source>
        <dbReference type="Proteomes" id="UP000799421"/>
    </source>
</evidence>
<keyword evidence="3" id="KW-1185">Reference proteome</keyword>
<feature type="transmembrane region" description="Helical" evidence="1">
    <location>
        <begin position="12"/>
        <end position="33"/>
    </location>
</feature>
<sequence length="73" mass="8430">MKTSHSSSYPLIVGTLAVEGSANFVAMLWIHLMRTGTTFIFKMLVYCVRSTKFFKVVRCIRMGYYPRRTLCRG</sequence>
<dbReference type="EMBL" id="MU005985">
    <property type="protein sequence ID" value="KAF2860048.1"/>
    <property type="molecule type" value="Genomic_DNA"/>
</dbReference>
<proteinExistence type="predicted"/>
<protein>
    <submittedName>
        <fullName evidence="2">Uncharacterized protein</fullName>
    </submittedName>
</protein>
<organism evidence="2 3">
    <name type="scientific">Piedraia hortae CBS 480.64</name>
    <dbReference type="NCBI Taxonomy" id="1314780"/>
    <lineage>
        <taxon>Eukaryota</taxon>
        <taxon>Fungi</taxon>
        <taxon>Dikarya</taxon>
        <taxon>Ascomycota</taxon>
        <taxon>Pezizomycotina</taxon>
        <taxon>Dothideomycetes</taxon>
        <taxon>Dothideomycetidae</taxon>
        <taxon>Capnodiales</taxon>
        <taxon>Piedraiaceae</taxon>
        <taxon>Piedraia</taxon>
    </lineage>
</organism>